<sequence length="171" mass="19511">MIFEKYHPIMTKHYELDWLTTFKVKEVFELRHDSNIARLVNRDVDATIMDTAAHVNRVMSKIMNNDALVWGIGDKRTGEFLGTFGFDSFTVDRKNAAITFELLPSAQRQGVMSEVLSHMLSFAFDELDLQKVIATVQPANVQAVMLLKGQGFMLGRETTGELQLELKQDER</sequence>
<dbReference type="EMBL" id="AZFF01000035">
    <property type="protein sequence ID" value="KRL52568.1"/>
    <property type="molecule type" value="Genomic_DNA"/>
</dbReference>
<dbReference type="PATRIC" id="fig|1114972.6.peg.1913"/>
<dbReference type="InterPro" id="IPR016181">
    <property type="entry name" value="Acyl_CoA_acyltransferase"/>
</dbReference>
<gene>
    <name evidence="2" type="ORF">FD35_GL001876</name>
</gene>
<dbReference type="SUPFAM" id="SSF55729">
    <property type="entry name" value="Acyl-CoA N-acyltransferases (Nat)"/>
    <property type="match status" value="1"/>
</dbReference>
<proteinExistence type="predicted"/>
<dbReference type="InterPro" id="IPR051531">
    <property type="entry name" value="N-acetyltransferase"/>
</dbReference>
<keyword evidence="3" id="KW-1185">Reference proteome</keyword>
<dbReference type="Pfam" id="PF13302">
    <property type="entry name" value="Acetyltransf_3"/>
    <property type="match status" value="1"/>
</dbReference>
<organism evidence="2 3">
    <name type="scientific">Furfurilactobacillus rossiae DSM 15814</name>
    <dbReference type="NCBI Taxonomy" id="1114972"/>
    <lineage>
        <taxon>Bacteria</taxon>
        <taxon>Bacillati</taxon>
        <taxon>Bacillota</taxon>
        <taxon>Bacilli</taxon>
        <taxon>Lactobacillales</taxon>
        <taxon>Lactobacillaceae</taxon>
        <taxon>Furfurilactobacillus</taxon>
    </lineage>
</organism>
<reference evidence="2 3" key="1">
    <citation type="journal article" date="2015" name="Genome Announc.">
        <title>Expanding the biotechnology potential of lactobacilli through comparative genomics of 213 strains and associated genera.</title>
        <authorList>
            <person name="Sun Z."/>
            <person name="Harris H.M."/>
            <person name="McCann A."/>
            <person name="Guo C."/>
            <person name="Argimon S."/>
            <person name="Zhang W."/>
            <person name="Yang X."/>
            <person name="Jeffery I.B."/>
            <person name="Cooney J.C."/>
            <person name="Kagawa T.F."/>
            <person name="Liu W."/>
            <person name="Song Y."/>
            <person name="Salvetti E."/>
            <person name="Wrobel A."/>
            <person name="Rasinkangas P."/>
            <person name="Parkhill J."/>
            <person name="Rea M.C."/>
            <person name="O'Sullivan O."/>
            <person name="Ritari J."/>
            <person name="Douillard F.P."/>
            <person name="Paul Ross R."/>
            <person name="Yang R."/>
            <person name="Briner A.E."/>
            <person name="Felis G.E."/>
            <person name="de Vos W.M."/>
            <person name="Barrangou R."/>
            <person name="Klaenhammer T.R."/>
            <person name="Caufield P.W."/>
            <person name="Cui Y."/>
            <person name="Zhang H."/>
            <person name="O'Toole P.W."/>
        </authorList>
    </citation>
    <scope>NUCLEOTIDE SEQUENCE [LARGE SCALE GENOMIC DNA]</scope>
    <source>
        <strain evidence="2 3">DSM 15814</strain>
    </source>
</reference>
<dbReference type="RefSeq" id="WP_017261508.1">
    <property type="nucleotide sequence ID" value="NZ_AUAW01000020.1"/>
</dbReference>
<accession>A0A0R1RGR9</accession>
<dbReference type="InterPro" id="IPR000182">
    <property type="entry name" value="GNAT_dom"/>
</dbReference>
<dbReference type="PANTHER" id="PTHR43792:SF1">
    <property type="entry name" value="N-ACETYLTRANSFERASE DOMAIN-CONTAINING PROTEIN"/>
    <property type="match status" value="1"/>
</dbReference>
<evidence type="ECO:0000313" key="3">
    <source>
        <dbReference type="Proteomes" id="UP000051999"/>
    </source>
</evidence>
<feature type="domain" description="N-acetyltransferase" evidence="1">
    <location>
        <begin position="24"/>
        <end position="152"/>
    </location>
</feature>
<dbReference type="GO" id="GO:0016747">
    <property type="term" value="F:acyltransferase activity, transferring groups other than amino-acyl groups"/>
    <property type="evidence" value="ECO:0007669"/>
    <property type="project" value="InterPro"/>
</dbReference>
<evidence type="ECO:0000313" key="2">
    <source>
        <dbReference type="EMBL" id="KRL52568.1"/>
    </source>
</evidence>
<name>A0A0R1RGR9_9LACO</name>
<dbReference type="Proteomes" id="UP000051999">
    <property type="component" value="Unassembled WGS sequence"/>
</dbReference>
<dbReference type="OrthoDB" id="2249426at2"/>
<dbReference type="eggNOG" id="COG1670">
    <property type="taxonomic scope" value="Bacteria"/>
</dbReference>
<comment type="caution">
    <text evidence="2">The sequence shown here is derived from an EMBL/GenBank/DDBJ whole genome shotgun (WGS) entry which is preliminary data.</text>
</comment>
<dbReference type="AlphaFoldDB" id="A0A0R1RGR9"/>
<dbReference type="STRING" id="1114972.FD35_GL001876"/>
<dbReference type="PANTHER" id="PTHR43792">
    <property type="entry name" value="GNAT FAMILY, PUTATIVE (AFU_ORTHOLOGUE AFUA_3G00765)-RELATED-RELATED"/>
    <property type="match status" value="1"/>
</dbReference>
<dbReference type="Gene3D" id="3.40.630.30">
    <property type="match status" value="1"/>
</dbReference>
<evidence type="ECO:0000259" key="1">
    <source>
        <dbReference type="Pfam" id="PF13302"/>
    </source>
</evidence>
<protein>
    <recommendedName>
        <fullName evidence="1">N-acetyltransferase domain-containing protein</fullName>
    </recommendedName>
</protein>